<accession>A0A397VVF2</accession>
<dbReference type="Proteomes" id="UP000266673">
    <property type="component" value="Unassembled WGS sequence"/>
</dbReference>
<name>A0A397VVF2_9GLOM</name>
<sequence>MVVVYFLLKYQIEKKNLSSVVKSNDLNTQDIGRELADKLMLHFKGMRPYLVITHLGRSKIDVNRPIKEGVEDPKTLVAWIILCRPLLKMSKQILIGYVLPAEILSLPTSQINENPNIYSGSSIRSLYTRNRIIFNLLIYFTVKLLHLVVVLQSHGYDTVPSHIHKYPFKDTKYFHGGYCVQKYGSQYIEHVVDAIQIEVCE</sequence>
<evidence type="ECO:0000313" key="2">
    <source>
        <dbReference type="EMBL" id="RIB22996.1"/>
    </source>
</evidence>
<evidence type="ECO:0000256" key="1">
    <source>
        <dbReference type="SAM" id="Phobius"/>
    </source>
</evidence>
<evidence type="ECO:0000313" key="3">
    <source>
        <dbReference type="Proteomes" id="UP000266673"/>
    </source>
</evidence>
<keyword evidence="1" id="KW-0472">Membrane</keyword>
<dbReference type="AlphaFoldDB" id="A0A397VVF2"/>
<dbReference type="OrthoDB" id="71260at2759"/>
<organism evidence="2 3">
    <name type="scientific">Gigaspora rosea</name>
    <dbReference type="NCBI Taxonomy" id="44941"/>
    <lineage>
        <taxon>Eukaryota</taxon>
        <taxon>Fungi</taxon>
        <taxon>Fungi incertae sedis</taxon>
        <taxon>Mucoromycota</taxon>
        <taxon>Glomeromycotina</taxon>
        <taxon>Glomeromycetes</taxon>
        <taxon>Diversisporales</taxon>
        <taxon>Gigasporaceae</taxon>
        <taxon>Gigaspora</taxon>
    </lineage>
</organism>
<gene>
    <name evidence="2" type="ORF">C2G38_2172570</name>
</gene>
<proteinExistence type="predicted"/>
<keyword evidence="1" id="KW-0812">Transmembrane</keyword>
<dbReference type="EMBL" id="QKWP01000284">
    <property type="protein sequence ID" value="RIB22996.1"/>
    <property type="molecule type" value="Genomic_DNA"/>
</dbReference>
<feature type="transmembrane region" description="Helical" evidence="1">
    <location>
        <begin position="132"/>
        <end position="151"/>
    </location>
</feature>
<comment type="caution">
    <text evidence="2">The sequence shown here is derived from an EMBL/GenBank/DDBJ whole genome shotgun (WGS) entry which is preliminary data.</text>
</comment>
<reference evidence="2 3" key="1">
    <citation type="submission" date="2018-06" db="EMBL/GenBank/DDBJ databases">
        <title>Comparative genomics reveals the genomic features of Rhizophagus irregularis, R. cerebriforme, R. diaphanum and Gigaspora rosea, and their symbiotic lifestyle signature.</title>
        <authorList>
            <person name="Morin E."/>
            <person name="San Clemente H."/>
            <person name="Chen E.C.H."/>
            <person name="De La Providencia I."/>
            <person name="Hainaut M."/>
            <person name="Kuo A."/>
            <person name="Kohler A."/>
            <person name="Murat C."/>
            <person name="Tang N."/>
            <person name="Roy S."/>
            <person name="Loubradou J."/>
            <person name="Henrissat B."/>
            <person name="Grigoriev I.V."/>
            <person name="Corradi N."/>
            <person name="Roux C."/>
            <person name="Martin F.M."/>
        </authorList>
    </citation>
    <scope>NUCLEOTIDE SEQUENCE [LARGE SCALE GENOMIC DNA]</scope>
    <source>
        <strain evidence="2 3">DAOM 194757</strain>
    </source>
</reference>
<keyword evidence="1" id="KW-1133">Transmembrane helix</keyword>
<keyword evidence="3" id="KW-1185">Reference proteome</keyword>
<protein>
    <submittedName>
        <fullName evidence="2">Uncharacterized protein</fullName>
    </submittedName>
</protein>